<dbReference type="CDD" id="cd00090">
    <property type="entry name" value="HTH_ARSR"/>
    <property type="match status" value="1"/>
</dbReference>
<comment type="caution">
    <text evidence="2">The sequence shown here is derived from an EMBL/GenBank/DDBJ whole genome shotgun (WGS) entry which is preliminary data.</text>
</comment>
<dbReference type="InterPro" id="IPR001845">
    <property type="entry name" value="HTH_ArsR_DNA-bd_dom"/>
</dbReference>
<evidence type="ECO:0000313" key="2">
    <source>
        <dbReference type="EMBL" id="GAA1661193.1"/>
    </source>
</evidence>
<dbReference type="Pfam" id="PF13412">
    <property type="entry name" value="HTH_24"/>
    <property type="match status" value="1"/>
</dbReference>
<dbReference type="EMBL" id="BAAAPK010000001">
    <property type="protein sequence ID" value="GAA1661193.1"/>
    <property type="molecule type" value="Genomic_DNA"/>
</dbReference>
<sequence length="108" mass="11708">MGAMPRVAQPNGSEEAQEPVALLGNLIRTSVLRFLRANPDATSASISEALGVRSTTIHAYLSDLERAGLVIADPPNMGERRGIWVKYRANDEAITDLYLRLGLAIGEF</sequence>
<accession>A0ABP4RVB5</accession>
<keyword evidence="3" id="KW-1185">Reference proteome</keyword>
<protein>
    <recommendedName>
        <fullName evidence="1">HTH arsR-type domain-containing protein</fullName>
    </recommendedName>
</protein>
<proteinExistence type="predicted"/>
<dbReference type="SMART" id="SM00418">
    <property type="entry name" value="HTH_ARSR"/>
    <property type="match status" value="1"/>
</dbReference>
<gene>
    <name evidence="2" type="ORF">GCM10009807_01130</name>
</gene>
<dbReference type="Proteomes" id="UP001500596">
    <property type="component" value="Unassembled WGS sequence"/>
</dbReference>
<feature type="domain" description="HTH arsR-type" evidence="1">
    <location>
        <begin position="20"/>
        <end position="103"/>
    </location>
</feature>
<dbReference type="InterPro" id="IPR011991">
    <property type="entry name" value="ArsR-like_HTH"/>
</dbReference>
<evidence type="ECO:0000313" key="3">
    <source>
        <dbReference type="Proteomes" id="UP001500596"/>
    </source>
</evidence>
<organism evidence="2 3">
    <name type="scientific">Microbacterium lacus</name>
    <dbReference type="NCBI Taxonomy" id="415217"/>
    <lineage>
        <taxon>Bacteria</taxon>
        <taxon>Bacillati</taxon>
        <taxon>Actinomycetota</taxon>
        <taxon>Actinomycetes</taxon>
        <taxon>Micrococcales</taxon>
        <taxon>Microbacteriaceae</taxon>
        <taxon>Microbacterium</taxon>
    </lineage>
</organism>
<dbReference type="Gene3D" id="1.10.10.10">
    <property type="entry name" value="Winged helix-like DNA-binding domain superfamily/Winged helix DNA-binding domain"/>
    <property type="match status" value="1"/>
</dbReference>
<dbReference type="InterPro" id="IPR036390">
    <property type="entry name" value="WH_DNA-bd_sf"/>
</dbReference>
<dbReference type="InterPro" id="IPR036388">
    <property type="entry name" value="WH-like_DNA-bd_sf"/>
</dbReference>
<name>A0ABP4RVB5_9MICO</name>
<dbReference type="SUPFAM" id="SSF46785">
    <property type="entry name" value="Winged helix' DNA-binding domain"/>
    <property type="match status" value="1"/>
</dbReference>
<reference evidence="3" key="1">
    <citation type="journal article" date="2019" name="Int. J. Syst. Evol. Microbiol.">
        <title>The Global Catalogue of Microorganisms (GCM) 10K type strain sequencing project: providing services to taxonomists for standard genome sequencing and annotation.</title>
        <authorList>
            <consortium name="The Broad Institute Genomics Platform"/>
            <consortium name="The Broad Institute Genome Sequencing Center for Infectious Disease"/>
            <person name="Wu L."/>
            <person name="Ma J."/>
        </authorList>
    </citation>
    <scope>NUCLEOTIDE SEQUENCE [LARGE SCALE GENOMIC DNA]</scope>
    <source>
        <strain evidence="3">JCM 15575</strain>
    </source>
</reference>
<evidence type="ECO:0000259" key="1">
    <source>
        <dbReference type="SMART" id="SM00418"/>
    </source>
</evidence>